<keyword evidence="2" id="KW-1185">Reference proteome</keyword>
<gene>
    <name evidence="1" type="ORF">LX15_000266</name>
</gene>
<dbReference type="EMBL" id="JAMTCP010000001">
    <property type="protein sequence ID" value="MCP2256583.1"/>
    <property type="molecule type" value="Genomic_DNA"/>
</dbReference>
<protein>
    <recommendedName>
        <fullName evidence="3">MFS transporter</fullName>
    </recommendedName>
</protein>
<evidence type="ECO:0008006" key="3">
    <source>
        <dbReference type="Google" id="ProtNLM"/>
    </source>
</evidence>
<comment type="caution">
    <text evidence="1">The sequence shown here is derived from an EMBL/GenBank/DDBJ whole genome shotgun (WGS) entry which is preliminary data.</text>
</comment>
<dbReference type="Proteomes" id="UP001205311">
    <property type="component" value="Unassembled WGS sequence"/>
</dbReference>
<evidence type="ECO:0000313" key="2">
    <source>
        <dbReference type="Proteomes" id="UP001205311"/>
    </source>
</evidence>
<dbReference type="Gene3D" id="1.20.1250.20">
    <property type="entry name" value="MFS general substrate transporter like domains"/>
    <property type="match status" value="1"/>
</dbReference>
<dbReference type="SUPFAM" id="SSF103473">
    <property type="entry name" value="MFS general substrate transporter"/>
    <property type="match status" value="1"/>
</dbReference>
<sequence length="87" mass="9076">MYSVWLGAALAFLLGDAVLFFALFWAASAHGGAAVGAILSAIALTRSLFLPFGGAVGDRFGARHVMIVCDAATHPRPVRPLTRPTPP</sequence>
<reference evidence="1 2" key="1">
    <citation type="submission" date="2022-06" db="EMBL/GenBank/DDBJ databases">
        <title>Genomic Encyclopedia of Archaeal and Bacterial Type Strains, Phase II (KMG-II): from individual species to whole genera.</title>
        <authorList>
            <person name="Goeker M."/>
        </authorList>
    </citation>
    <scope>NUCLEOTIDE SEQUENCE [LARGE SCALE GENOMIC DNA]</scope>
    <source>
        <strain evidence="1 2">DSM 40477</strain>
    </source>
</reference>
<proteinExistence type="predicted"/>
<accession>A0ABT1HM44</accession>
<organism evidence="1 2">
    <name type="scientific">Streptoalloteichus tenebrarius (strain ATCC 17920 / DSM 40477 / JCM 4838 / CBS 697.72 / NBRC 16177 / NCIMB 11028 / NRRL B-12390 / A12253. 1 / ISP 5477)</name>
    <name type="common">Streptomyces tenebrarius</name>
    <dbReference type="NCBI Taxonomy" id="1933"/>
    <lineage>
        <taxon>Bacteria</taxon>
        <taxon>Bacillati</taxon>
        <taxon>Actinomycetota</taxon>
        <taxon>Actinomycetes</taxon>
        <taxon>Pseudonocardiales</taxon>
        <taxon>Pseudonocardiaceae</taxon>
        <taxon>Streptoalloteichus</taxon>
    </lineage>
</organism>
<name>A0ABT1HM44_STRSD</name>
<evidence type="ECO:0000313" key="1">
    <source>
        <dbReference type="EMBL" id="MCP2256583.1"/>
    </source>
</evidence>
<dbReference type="InterPro" id="IPR036259">
    <property type="entry name" value="MFS_trans_sf"/>
</dbReference>
<dbReference type="RefSeq" id="WP_253667565.1">
    <property type="nucleotide sequence ID" value="NZ_JAMTCP010000001.1"/>
</dbReference>